<accession>A0ABR1M6X8</accession>
<proteinExistence type="predicted"/>
<keyword evidence="3" id="KW-1185">Reference proteome</keyword>
<protein>
    <submittedName>
        <fullName evidence="2">Uncharacterized protein</fullName>
    </submittedName>
</protein>
<comment type="caution">
    <text evidence="2">The sequence shown here is derived from an EMBL/GenBank/DDBJ whole genome shotgun (WGS) entry which is preliminary data.</text>
</comment>
<reference evidence="2 3" key="1">
    <citation type="submission" date="2024-04" db="EMBL/GenBank/DDBJ databases">
        <title>Phyllosticta paracitricarpa is synonymous to the EU quarantine fungus P. citricarpa based on phylogenomic analyses.</title>
        <authorList>
            <consortium name="Lawrence Berkeley National Laboratory"/>
            <person name="Van Ingen-Buijs V.A."/>
            <person name="Van Westerhoven A.C."/>
            <person name="Haridas S."/>
            <person name="Skiadas P."/>
            <person name="Martin F."/>
            <person name="Groenewald J.Z."/>
            <person name="Crous P.W."/>
            <person name="Seidl M.F."/>
        </authorList>
    </citation>
    <scope>NUCLEOTIDE SEQUENCE [LARGE SCALE GENOMIC DNA]</scope>
    <source>
        <strain evidence="2 3">CBS 122670</strain>
    </source>
</reference>
<evidence type="ECO:0000256" key="1">
    <source>
        <dbReference type="SAM" id="MobiDB-lite"/>
    </source>
</evidence>
<name>A0ABR1M6X8_9PEZI</name>
<feature type="region of interest" description="Disordered" evidence="1">
    <location>
        <begin position="111"/>
        <end position="139"/>
    </location>
</feature>
<sequence>MVDRQALFQKDFFSRSLRWIHARHRSHPSRLALGHFVCGCCRASRRARRGGDVMSLAQESPPDVARTRRLSPRNGTNIHLVFTSNNSLPPLHFSCNNPPRRHLAWPILTASRARDPPPDASQPRVPALSGAGVSPPRPDCLHSTVPAPSLRRALPVPFLVATIDQTTSRLDNSASFGPRLSHSRHLDACPSLPRAATRRCVRKLMHGHNAIVNQSQTSTRTATSCFCVAPPHPRRRRAAWPVWAQAAAMGGPRGLGVPPARASLSIVEFPIRPRSLQQQNARIWPWQLPCNVGVSHRGVCKSHNRKSAGPRPLGRNSASAAGWLACAVRRLNTKSCCGGHQKDPRAMPSKPCRSVSAVMASHGGGSASCSSIPPLQQCQPRLELSTTCQVGVVPRYPKLAVRVSIIFAFFPFPASGERRACRD</sequence>
<evidence type="ECO:0000313" key="2">
    <source>
        <dbReference type="EMBL" id="KAK7543474.1"/>
    </source>
</evidence>
<evidence type="ECO:0000313" key="3">
    <source>
        <dbReference type="Proteomes" id="UP001365128"/>
    </source>
</evidence>
<dbReference type="EMBL" id="JBBPDW010000020">
    <property type="protein sequence ID" value="KAK7543474.1"/>
    <property type="molecule type" value="Genomic_DNA"/>
</dbReference>
<dbReference type="Proteomes" id="UP001365128">
    <property type="component" value="Unassembled WGS sequence"/>
</dbReference>
<organism evidence="2 3">
    <name type="scientific">Phyllosticta citricarpa</name>
    <dbReference type="NCBI Taxonomy" id="55181"/>
    <lineage>
        <taxon>Eukaryota</taxon>
        <taxon>Fungi</taxon>
        <taxon>Dikarya</taxon>
        <taxon>Ascomycota</taxon>
        <taxon>Pezizomycotina</taxon>
        <taxon>Dothideomycetes</taxon>
        <taxon>Dothideomycetes incertae sedis</taxon>
        <taxon>Botryosphaeriales</taxon>
        <taxon>Phyllostictaceae</taxon>
        <taxon>Phyllosticta</taxon>
    </lineage>
</organism>
<gene>
    <name evidence="2" type="ORF">IWX46DRAFT_581748</name>
</gene>